<dbReference type="AlphaFoldDB" id="A0A5M3XQ50"/>
<dbReference type="Pfam" id="PF06114">
    <property type="entry name" value="Peptidase_M78"/>
    <property type="match status" value="1"/>
</dbReference>
<dbReference type="InterPro" id="IPR010359">
    <property type="entry name" value="IrrE_HExxH"/>
</dbReference>
<dbReference type="PANTHER" id="PTHR43236">
    <property type="entry name" value="ANTITOXIN HIGA1"/>
    <property type="match status" value="1"/>
</dbReference>
<keyword evidence="3" id="KW-1185">Reference proteome</keyword>
<gene>
    <name evidence="2" type="ORF">Aple_060310</name>
</gene>
<protein>
    <recommendedName>
        <fullName evidence="1">IrrE N-terminal-like domain-containing protein</fullName>
    </recommendedName>
</protein>
<reference evidence="2 3" key="1">
    <citation type="submission" date="2019-10" db="EMBL/GenBank/DDBJ databases">
        <title>Whole genome shotgun sequence of Acrocarpospora pleiomorpha NBRC 16267.</title>
        <authorList>
            <person name="Ichikawa N."/>
            <person name="Kimura A."/>
            <person name="Kitahashi Y."/>
            <person name="Komaki H."/>
            <person name="Oguchi A."/>
        </authorList>
    </citation>
    <scope>NUCLEOTIDE SEQUENCE [LARGE SCALE GENOMIC DNA]</scope>
    <source>
        <strain evidence="2 3">NBRC 16267</strain>
    </source>
</reference>
<evidence type="ECO:0000313" key="3">
    <source>
        <dbReference type="Proteomes" id="UP000377595"/>
    </source>
</evidence>
<proteinExistence type="predicted"/>
<organism evidence="2 3">
    <name type="scientific">Acrocarpospora pleiomorpha</name>
    <dbReference type="NCBI Taxonomy" id="90975"/>
    <lineage>
        <taxon>Bacteria</taxon>
        <taxon>Bacillati</taxon>
        <taxon>Actinomycetota</taxon>
        <taxon>Actinomycetes</taxon>
        <taxon>Streptosporangiales</taxon>
        <taxon>Streptosporangiaceae</taxon>
        <taxon>Acrocarpospora</taxon>
    </lineage>
</organism>
<evidence type="ECO:0000313" key="2">
    <source>
        <dbReference type="EMBL" id="GES23132.1"/>
    </source>
</evidence>
<comment type="caution">
    <text evidence="2">The sequence shown here is derived from an EMBL/GenBank/DDBJ whole genome shotgun (WGS) entry which is preliminary data.</text>
</comment>
<feature type="domain" description="IrrE N-terminal-like" evidence="1">
    <location>
        <begin position="40"/>
        <end position="134"/>
    </location>
</feature>
<sequence length="296" mass="32100">MTSWIEANQLANLAAAQAHGDLDIDTSSPPIDVYQAIGDAGVVLMWRRLPSQFGAYLNEPGSRPGILVNNGLPPAAQRHTAAHELGHHRLGHASRADSELDPPEFGRKVWGPEEKAAEAFSAWFLMPRKAVAAALVMLGVERPRTPEDVYRLSLLLGTSYRSTVRHLPNLRLADRSRAREWAGVPPNRIKAKLDRAFAPPASRLPEVWLVDSGFAGLRLPVRQDDRLVIVIPDGVEPAVGCPPGHTVLPPAAGHSAVLLEVHGREGGRITVGSPIRWAFDIQVDGSPGGLARRWLP</sequence>
<dbReference type="Gene3D" id="1.10.10.2910">
    <property type="match status" value="1"/>
</dbReference>
<dbReference type="PANTHER" id="PTHR43236:SF1">
    <property type="entry name" value="BLL7220 PROTEIN"/>
    <property type="match status" value="1"/>
</dbReference>
<evidence type="ECO:0000259" key="1">
    <source>
        <dbReference type="Pfam" id="PF06114"/>
    </source>
</evidence>
<dbReference type="InterPro" id="IPR052345">
    <property type="entry name" value="Rad_response_metalloprotease"/>
</dbReference>
<dbReference type="OrthoDB" id="9794834at2"/>
<dbReference type="EMBL" id="BLAF01000038">
    <property type="protein sequence ID" value="GES23132.1"/>
    <property type="molecule type" value="Genomic_DNA"/>
</dbReference>
<dbReference type="RefSeq" id="WP_155348045.1">
    <property type="nucleotide sequence ID" value="NZ_BAAAHM010000039.1"/>
</dbReference>
<accession>A0A5M3XQ50</accession>
<dbReference type="Proteomes" id="UP000377595">
    <property type="component" value="Unassembled WGS sequence"/>
</dbReference>
<name>A0A5M3XQ50_9ACTN</name>